<gene>
    <name evidence="2" type="ORF">EUGRSUZ_B03505</name>
</gene>
<name>A0A059D8Q8_EUCGR</name>
<evidence type="ECO:0000313" key="2">
    <source>
        <dbReference type="EMBL" id="KCW86932.1"/>
    </source>
</evidence>
<dbReference type="AlphaFoldDB" id="A0A059D8Q8"/>
<sequence>MHNYSFKKVNHSSFNMLNKTHLITPLLFSLNVHQRRARTRRGRAASQLEARPAPQRESAINEQSPAPEINSL</sequence>
<feature type="compositionally biased region" description="Polar residues" evidence="1">
    <location>
        <begin position="58"/>
        <end position="72"/>
    </location>
</feature>
<dbReference type="InParanoid" id="A0A059D8Q8"/>
<dbReference type="Gramene" id="KCW86932">
    <property type="protein sequence ID" value="KCW86932"/>
    <property type="gene ID" value="EUGRSUZ_B03505"/>
</dbReference>
<organism evidence="2">
    <name type="scientific">Eucalyptus grandis</name>
    <name type="common">Flooded gum</name>
    <dbReference type="NCBI Taxonomy" id="71139"/>
    <lineage>
        <taxon>Eukaryota</taxon>
        <taxon>Viridiplantae</taxon>
        <taxon>Streptophyta</taxon>
        <taxon>Embryophyta</taxon>
        <taxon>Tracheophyta</taxon>
        <taxon>Spermatophyta</taxon>
        <taxon>Magnoliopsida</taxon>
        <taxon>eudicotyledons</taxon>
        <taxon>Gunneridae</taxon>
        <taxon>Pentapetalae</taxon>
        <taxon>rosids</taxon>
        <taxon>malvids</taxon>
        <taxon>Myrtales</taxon>
        <taxon>Myrtaceae</taxon>
        <taxon>Myrtoideae</taxon>
        <taxon>Eucalypteae</taxon>
        <taxon>Eucalyptus</taxon>
    </lineage>
</organism>
<accession>A0A059D8Q8</accession>
<dbReference type="EMBL" id="KK198754">
    <property type="protein sequence ID" value="KCW86932.1"/>
    <property type="molecule type" value="Genomic_DNA"/>
</dbReference>
<reference evidence="2" key="1">
    <citation type="submission" date="2013-07" db="EMBL/GenBank/DDBJ databases">
        <title>The genome of Eucalyptus grandis.</title>
        <authorList>
            <person name="Schmutz J."/>
            <person name="Hayes R."/>
            <person name="Myburg A."/>
            <person name="Tuskan G."/>
            <person name="Grattapaglia D."/>
            <person name="Rokhsar D.S."/>
        </authorList>
    </citation>
    <scope>NUCLEOTIDE SEQUENCE</scope>
    <source>
        <tissue evidence="2">Leaf extractions</tissue>
    </source>
</reference>
<evidence type="ECO:0000256" key="1">
    <source>
        <dbReference type="SAM" id="MobiDB-lite"/>
    </source>
</evidence>
<feature type="region of interest" description="Disordered" evidence="1">
    <location>
        <begin position="36"/>
        <end position="72"/>
    </location>
</feature>
<protein>
    <submittedName>
        <fullName evidence="2">Uncharacterized protein</fullName>
    </submittedName>
</protein>
<proteinExistence type="predicted"/>